<organism evidence="7 8">
    <name type="scientific">Cerasibacillus quisquiliarum</name>
    <dbReference type="NCBI Taxonomy" id="227865"/>
    <lineage>
        <taxon>Bacteria</taxon>
        <taxon>Bacillati</taxon>
        <taxon>Bacillota</taxon>
        <taxon>Bacilli</taxon>
        <taxon>Bacillales</taxon>
        <taxon>Bacillaceae</taxon>
        <taxon>Cerasibacillus</taxon>
    </lineage>
</organism>
<keyword evidence="7" id="KW-0966">Cell projection</keyword>
<keyword evidence="4 6" id="KW-1005">Bacterial flagellum biogenesis</keyword>
<dbReference type="NCBIfam" id="TIGR00208">
    <property type="entry name" value="fliS"/>
    <property type="match status" value="1"/>
</dbReference>
<comment type="subcellular location">
    <subcellularLocation>
        <location evidence="1 6">Cytoplasm</location>
        <location evidence="1 6">Cytosol</location>
    </subcellularLocation>
</comment>
<keyword evidence="7" id="KW-0969">Cilium</keyword>
<dbReference type="InterPro" id="IPR003713">
    <property type="entry name" value="FliS"/>
</dbReference>
<dbReference type="GO" id="GO:0044780">
    <property type="term" value="P:bacterial-type flagellum assembly"/>
    <property type="evidence" value="ECO:0007669"/>
    <property type="project" value="InterPro"/>
</dbReference>
<dbReference type="PIRSF" id="PIRSF039090">
    <property type="entry name" value="Flis"/>
    <property type="match status" value="1"/>
</dbReference>
<evidence type="ECO:0000256" key="4">
    <source>
        <dbReference type="ARBA" id="ARBA00022795"/>
    </source>
</evidence>
<dbReference type="Proteomes" id="UP000321491">
    <property type="component" value="Unassembled WGS sequence"/>
</dbReference>
<comment type="caution">
    <text evidence="7">The sequence shown here is derived from an EMBL/GenBank/DDBJ whole genome shotgun (WGS) entry which is preliminary data.</text>
</comment>
<protein>
    <recommendedName>
        <fullName evidence="6">Flagellar secretion chaperone FliS</fullName>
    </recommendedName>
</protein>
<dbReference type="Gene3D" id="1.20.120.340">
    <property type="entry name" value="Flagellar protein FliS"/>
    <property type="match status" value="1"/>
</dbReference>
<dbReference type="SUPFAM" id="SSF101116">
    <property type="entry name" value="Flagellar export chaperone FliS"/>
    <property type="match status" value="1"/>
</dbReference>
<evidence type="ECO:0000256" key="1">
    <source>
        <dbReference type="ARBA" id="ARBA00004514"/>
    </source>
</evidence>
<name>A0A511UVY0_9BACI</name>
<reference evidence="7 8" key="1">
    <citation type="submission" date="2019-07" db="EMBL/GenBank/DDBJ databases">
        <title>Whole genome shotgun sequence of Cerasibacillus quisquiliarum NBRC 102429.</title>
        <authorList>
            <person name="Hosoyama A."/>
            <person name="Uohara A."/>
            <person name="Ohji S."/>
            <person name="Ichikawa N."/>
        </authorList>
    </citation>
    <scope>NUCLEOTIDE SEQUENCE [LARGE SCALE GENOMIC DNA]</scope>
    <source>
        <strain evidence="7 8">NBRC 102429</strain>
    </source>
</reference>
<dbReference type="CDD" id="cd16098">
    <property type="entry name" value="FliS"/>
    <property type="match status" value="1"/>
</dbReference>
<dbReference type="PANTHER" id="PTHR34773:SF1">
    <property type="entry name" value="FLAGELLAR SECRETION CHAPERONE FLIS"/>
    <property type="match status" value="1"/>
</dbReference>
<dbReference type="GO" id="GO:0005829">
    <property type="term" value="C:cytosol"/>
    <property type="evidence" value="ECO:0007669"/>
    <property type="project" value="UniProtKB-SubCell"/>
</dbReference>
<dbReference type="Pfam" id="PF02561">
    <property type="entry name" value="FliS"/>
    <property type="match status" value="1"/>
</dbReference>
<sequence length="132" mass="15571">MMPNNAYQTYQNNAIKTASGGELTLMLYNGCVKFIKRAIKDIEVKDYENKNKNIQKAQRIIQELMITLDPQVDLSKQIMPLYDYMHHRLTKANIENNKAYLEEVLEYVIEFRETWKQVLQKTRQTSPLEGIK</sequence>
<dbReference type="PANTHER" id="PTHR34773">
    <property type="entry name" value="FLAGELLAR SECRETION CHAPERONE FLIS"/>
    <property type="match status" value="1"/>
</dbReference>
<keyword evidence="7" id="KW-0282">Flagellum</keyword>
<evidence type="ECO:0000313" key="7">
    <source>
        <dbReference type="EMBL" id="GEN29908.1"/>
    </source>
</evidence>
<dbReference type="RefSeq" id="WP_146934448.1">
    <property type="nucleotide sequence ID" value="NZ_BJXW01000003.1"/>
</dbReference>
<dbReference type="AlphaFoldDB" id="A0A511UVY0"/>
<keyword evidence="5" id="KW-0143">Chaperone</keyword>
<keyword evidence="3 6" id="KW-0963">Cytoplasm</keyword>
<dbReference type="OrthoDB" id="1524959at2"/>
<accession>A0A511UVY0</accession>
<proteinExistence type="inferred from homology"/>
<evidence type="ECO:0000256" key="3">
    <source>
        <dbReference type="ARBA" id="ARBA00022490"/>
    </source>
</evidence>
<gene>
    <name evidence="7" type="primary">fliS</name>
    <name evidence="7" type="ORF">CQU01_01460</name>
</gene>
<dbReference type="InterPro" id="IPR036584">
    <property type="entry name" value="FliS_sf"/>
</dbReference>
<dbReference type="EMBL" id="BJXW01000003">
    <property type="protein sequence ID" value="GEN29908.1"/>
    <property type="molecule type" value="Genomic_DNA"/>
</dbReference>
<keyword evidence="8" id="KW-1185">Reference proteome</keyword>
<comment type="similarity">
    <text evidence="2 6">Belongs to the FliS family.</text>
</comment>
<evidence type="ECO:0000256" key="6">
    <source>
        <dbReference type="PIRNR" id="PIRNR039090"/>
    </source>
</evidence>
<evidence type="ECO:0000313" key="8">
    <source>
        <dbReference type="Proteomes" id="UP000321491"/>
    </source>
</evidence>
<evidence type="ECO:0000256" key="5">
    <source>
        <dbReference type="ARBA" id="ARBA00023186"/>
    </source>
</evidence>
<dbReference type="GO" id="GO:0071973">
    <property type="term" value="P:bacterial-type flagellum-dependent cell motility"/>
    <property type="evidence" value="ECO:0007669"/>
    <property type="project" value="TreeGrafter"/>
</dbReference>
<evidence type="ECO:0000256" key="2">
    <source>
        <dbReference type="ARBA" id="ARBA00008787"/>
    </source>
</evidence>